<dbReference type="EMBL" id="JALLPJ020000078">
    <property type="protein sequence ID" value="KAL3803248.1"/>
    <property type="molecule type" value="Genomic_DNA"/>
</dbReference>
<dbReference type="Gene3D" id="3.90.950.20">
    <property type="entry name" value="CinA-like"/>
    <property type="match status" value="1"/>
</dbReference>
<reference evidence="11 12" key="1">
    <citation type="submission" date="2024-10" db="EMBL/GenBank/DDBJ databases">
        <title>Updated reference genomes for cyclostephanoid diatoms.</title>
        <authorList>
            <person name="Roberts W.R."/>
            <person name="Alverson A.J."/>
        </authorList>
    </citation>
    <scope>NUCLEOTIDE SEQUENCE [LARGE SCALE GENOMIC DNA]</scope>
    <source>
        <strain evidence="11 12">AJA010-31</strain>
    </source>
</reference>
<evidence type="ECO:0000313" key="11">
    <source>
        <dbReference type="EMBL" id="KAL3803248.1"/>
    </source>
</evidence>
<keyword evidence="7" id="KW-0460">Magnesium</keyword>
<keyword evidence="5" id="KW-0479">Metal-binding</keyword>
<dbReference type="InterPro" id="IPR049734">
    <property type="entry name" value="NudC-like_C"/>
</dbReference>
<dbReference type="InterPro" id="IPR015797">
    <property type="entry name" value="NUDIX_hydrolase-like_dom_sf"/>
</dbReference>
<comment type="similarity">
    <text evidence="3">Belongs to the Nudix hydrolase family. NudC subfamily.</text>
</comment>
<evidence type="ECO:0000256" key="4">
    <source>
        <dbReference type="ARBA" id="ARBA00012381"/>
    </source>
</evidence>
<accession>A0ABD3QSV5</accession>
<evidence type="ECO:0000256" key="3">
    <source>
        <dbReference type="ARBA" id="ARBA00009595"/>
    </source>
</evidence>
<comment type="cofactor">
    <cofactor evidence="1">
        <name>Mg(2+)</name>
        <dbReference type="ChEBI" id="CHEBI:18420"/>
    </cofactor>
</comment>
<dbReference type="NCBIfam" id="NF001299">
    <property type="entry name" value="PRK00241.1"/>
    <property type="match status" value="1"/>
</dbReference>
<dbReference type="GO" id="GO:0016787">
    <property type="term" value="F:hydrolase activity"/>
    <property type="evidence" value="ECO:0007669"/>
    <property type="project" value="UniProtKB-KW"/>
</dbReference>
<dbReference type="SUPFAM" id="SSF55811">
    <property type="entry name" value="Nudix"/>
    <property type="match status" value="1"/>
</dbReference>
<gene>
    <name evidence="11" type="ORF">ACHAWO_005605</name>
</gene>
<keyword evidence="6" id="KW-0378">Hydrolase</keyword>
<feature type="domain" description="Nudix hydrolase" evidence="10">
    <location>
        <begin position="426"/>
        <end position="557"/>
    </location>
</feature>
<dbReference type="Pfam" id="PF00293">
    <property type="entry name" value="NUDIX"/>
    <property type="match status" value="1"/>
</dbReference>
<name>A0ABD3QSV5_9STRA</name>
<evidence type="ECO:0000256" key="7">
    <source>
        <dbReference type="ARBA" id="ARBA00022842"/>
    </source>
</evidence>
<keyword evidence="8" id="KW-0520">NAD</keyword>
<dbReference type="Gene3D" id="3.90.79.10">
    <property type="entry name" value="Nucleoside Triphosphate Pyrophosphohydrolase"/>
    <property type="match status" value="1"/>
</dbReference>
<dbReference type="EC" id="3.6.1.22" evidence="4"/>
<dbReference type="InterPro" id="IPR008136">
    <property type="entry name" value="CinA_C"/>
</dbReference>
<evidence type="ECO:0000256" key="8">
    <source>
        <dbReference type="ARBA" id="ARBA00023027"/>
    </source>
</evidence>
<dbReference type="InterPro" id="IPR000086">
    <property type="entry name" value="NUDIX_hydrolase_dom"/>
</dbReference>
<evidence type="ECO:0000256" key="5">
    <source>
        <dbReference type="ARBA" id="ARBA00022723"/>
    </source>
</evidence>
<dbReference type="InterPro" id="IPR036653">
    <property type="entry name" value="CinA-like_C"/>
</dbReference>
<dbReference type="Pfam" id="PF02464">
    <property type="entry name" value="CinA"/>
    <property type="match status" value="1"/>
</dbReference>
<evidence type="ECO:0000259" key="10">
    <source>
        <dbReference type="PROSITE" id="PS51462"/>
    </source>
</evidence>
<dbReference type="PANTHER" id="PTHR42904">
    <property type="entry name" value="NUDIX HYDROLASE, NUDC SUBFAMILY"/>
    <property type="match status" value="1"/>
</dbReference>
<dbReference type="SUPFAM" id="SSF142433">
    <property type="entry name" value="CinA-like"/>
    <property type="match status" value="1"/>
</dbReference>
<dbReference type="CDD" id="cd03429">
    <property type="entry name" value="NUDIX_NADH_pyrophosphatase_Nudt13"/>
    <property type="match status" value="1"/>
</dbReference>
<evidence type="ECO:0000256" key="9">
    <source>
        <dbReference type="ARBA" id="ARBA00023679"/>
    </source>
</evidence>
<evidence type="ECO:0000256" key="6">
    <source>
        <dbReference type="ARBA" id="ARBA00022801"/>
    </source>
</evidence>
<dbReference type="Proteomes" id="UP001530400">
    <property type="component" value="Unassembled WGS sequence"/>
</dbReference>
<dbReference type="AlphaFoldDB" id="A0ABD3QSV5"/>
<dbReference type="InterPro" id="IPR050241">
    <property type="entry name" value="NAD-cap_RNA_hydrolase_NudC"/>
</dbReference>
<dbReference type="PANTHER" id="PTHR42904:SF6">
    <property type="entry name" value="NAD-CAPPED RNA HYDROLASE NUDT12"/>
    <property type="match status" value="1"/>
</dbReference>
<protein>
    <recommendedName>
        <fullName evidence="4">NAD(+) diphosphatase</fullName>
        <ecNumber evidence="4">3.6.1.22</ecNumber>
    </recommendedName>
</protein>
<evidence type="ECO:0000313" key="12">
    <source>
        <dbReference type="Proteomes" id="UP001530400"/>
    </source>
</evidence>
<comment type="caution">
    <text evidence="11">The sequence shown here is derived from an EMBL/GenBank/DDBJ whole genome shotgun (WGS) entry which is preliminary data.</text>
</comment>
<proteinExistence type="inferred from homology"/>
<keyword evidence="12" id="KW-1185">Reference proteome</keyword>
<dbReference type="Gene3D" id="3.90.79.20">
    <property type="match status" value="1"/>
</dbReference>
<evidence type="ECO:0000256" key="1">
    <source>
        <dbReference type="ARBA" id="ARBA00001946"/>
    </source>
</evidence>
<dbReference type="PROSITE" id="PS51462">
    <property type="entry name" value="NUDIX"/>
    <property type="match status" value="1"/>
</dbReference>
<organism evidence="11 12">
    <name type="scientific">Cyclotella atomus</name>
    <dbReference type="NCBI Taxonomy" id="382360"/>
    <lineage>
        <taxon>Eukaryota</taxon>
        <taxon>Sar</taxon>
        <taxon>Stramenopiles</taxon>
        <taxon>Ochrophyta</taxon>
        <taxon>Bacillariophyta</taxon>
        <taxon>Coscinodiscophyceae</taxon>
        <taxon>Thalassiosirophycidae</taxon>
        <taxon>Stephanodiscales</taxon>
        <taxon>Stephanodiscaceae</taxon>
        <taxon>Cyclotella</taxon>
    </lineage>
</organism>
<comment type="cofactor">
    <cofactor evidence="2">
        <name>Zn(2+)</name>
        <dbReference type="ChEBI" id="CHEBI:29105"/>
    </cofactor>
</comment>
<dbReference type="GO" id="GO:0046872">
    <property type="term" value="F:metal ion binding"/>
    <property type="evidence" value="ECO:0007669"/>
    <property type="project" value="UniProtKB-KW"/>
</dbReference>
<evidence type="ECO:0000256" key="2">
    <source>
        <dbReference type="ARBA" id="ARBA00001947"/>
    </source>
</evidence>
<comment type="catalytic activity">
    <reaction evidence="9">
        <text>a 5'-end NAD(+)-phospho-ribonucleoside in mRNA + H2O = a 5'-end phospho-adenosine-phospho-ribonucleoside in mRNA + beta-nicotinamide D-ribonucleotide + 2 H(+)</text>
        <dbReference type="Rhea" id="RHEA:60876"/>
        <dbReference type="Rhea" id="RHEA-COMP:15698"/>
        <dbReference type="Rhea" id="RHEA-COMP:15719"/>
        <dbReference type="ChEBI" id="CHEBI:14649"/>
        <dbReference type="ChEBI" id="CHEBI:15377"/>
        <dbReference type="ChEBI" id="CHEBI:15378"/>
        <dbReference type="ChEBI" id="CHEBI:144029"/>
        <dbReference type="ChEBI" id="CHEBI:144051"/>
    </reaction>
    <physiologicalReaction direction="left-to-right" evidence="9">
        <dbReference type="Rhea" id="RHEA:60877"/>
    </physiologicalReaction>
</comment>
<sequence length="590" mass="64804">MLLLRSRTRQLLASTRLSWHCSRSCCSVSSCKFPSFKLGTSISNTILKRDASSLATEPFTRLVQSLKSTNQTCTIIESSCGGLISSSLMSVPGSSAVYFGGTVAYNTRMSGKLLCGDEELHKSLLSGPSVNSDDDKLLDEHSDLSEGARKYIKSKLHWTREVAIKYCQHVNTDFAIAEGGATGPTFRPKGLINGFAVLALAGRDKDGHVAILGQKIIRSTHAIREENMRFFADSAAELCLETLGHSHVSVRETNDTNAMISLEACRLLLDRSSHLRNNADVIQKFNADPNAMHVVVRGTDEVLFSNPTELALPTLSTIVDDGTIHEEALNHRTFLGRLGPAQTPIYAIFLHKDTTYNKGGYFATTRSHAPMLGPLHNELALTASAYVNWQKSHRYCHICGSALEYVHGGTCAKCTNADGKQHFHWPRQDPSIIVLVTNPDSTHALLARSPRHPSSMYTAIAGFVEAGETFESATCREVHEEVGVTIDRNSIRYIASQPWPFPRSCMIGMRACTLEGLPSIHIDPNEIVDAKWFEKEIVYQAAQDSDSMGAVLDRSVVEEKQKSGEWTGKLLVPSKGVLARTLIESWLEGI</sequence>